<dbReference type="AlphaFoldDB" id="B9SD27"/>
<dbReference type="InParanoid" id="B9SD27"/>
<reference evidence="2" key="1">
    <citation type="journal article" date="2010" name="Nat. Biotechnol.">
        <title>Draft genome sequence of the oilseed species Ricinus communis.</title>
        <authorList>
            <person name="Chan A.P."/>
            <person name="Crabtree J."/>
            <person name="Zhao Q."/>
            <person name="Lorenzi H."/>
            <person name="Orvis J."/>
            <person name="Puiu D."/>
            <person name="Melake-Berhan A."/>
            <person name="Jones K.M."/>
            <person name="Redman J."/>
            <person name="Chen G."/>
            <person name="Cahoon E.B."/>
            <person name="Gedil M."/>
            <person name="Stanke M."/>
            <person name="Haas B.J."/>
            <person name="Wortman J.R."/>
            <person name="Fraser-Liggett C.M."/>
            <person name="Ravel J."/>
            <person name="Rabinowicz P.D."/>
        </authorList>
    </citation>
    <scope>NUCLEOTIDE SEQUENCE [LARGE SCALE GENOMIC DNA]</scope>
    <source>
        <strain evidence="2">cv. Hale</strain>
    </source>
</reference>
<organism evidence="1 2">
    <name type="scientific">Ricinus communis</name>
    <name type="common">Castor bean</name>
    <dbReference type="NCBI Taxonomy" id="3988"/>
    <lineage>
        <taxon>Eukaryota</taxon>
        <taxon>Viridiplantae</taxon>
        <taxon>Streptophyta</taxon>
        <taxon>Embryophyta</taxon>
        <taxon>Tracheophyta</taxon>
        <taxon>Spermatophyta</taxon>
        <taxon>Magnoliopsida</taxon>
        <taxon>eudicotyledons</taxon>
        <taxon>Gunneridae</taxon>
        <taxon>Pentapetalae</taxon>
        <taxon>rosids</taxon>
        <taxon>fabids</taxon>
        <taxon>Malpighiales</taxon>
        <taxon>Euphorbiaceae</taxon>
        <taxon>Acalyphoideae</taxon>
        <taxon>Acalypheae</taxon>
        <taxon>Ricinus</taxon>
    </lineage>
</organism>
<evidence type="ECO:0000313" key="1">
    <source>
        <dbReference type="EMBL" id="EEF38465.1"/>
    </source>
</evidence>
<protein>
    <submittedName>
        <fullName evidence="1">Uncharacterized protein</fullName>
    </submittedName>
</protein>
<dbReference type="PANTHER" id="PTHR35721:SF1">
    <property type="entry name" value="UREIDOGLYCOLATE HYDROLASE"/>
    <property type="match status" value="1"/>
</dbReference>
<dbReference type="Proteomes" id="UP000008311">
    <property type="component" value="Unassembled WGS sequence"/>
</dbReference>
<evidence type="ECO:0000313" key="2">
    <source>
        <dbReference type="Proteomes" id="UP000008311"/>
    </source>
</evidence>
<dbReference type="InterPro" id="IPR011051">
    <property type="entry name" value="RmlC_Cupin_sf"/>
</dbReference>
<gene>
    <name evidence="1" type="ORF">RCOM_1067960</name>
</gene>
<dbReference type="SUPFAM" id="SSF51182">
    <property type="entry name" value="RmlC-like cupins"/>
    <property type="match status" value="1"/>
</dbReference>
<name>B9SD27_RICCO</name>
<dbReference type="PANTHER" id="PTHR35721">
    <property type="entry name" value="UREIDOGLYCOLATE HYDROLASE"/>
    <property type="match status" value="1"/>
</dbReference>
<proteinExistence type="predicted"/>
<keyword evidence="2" id="KW-1185">Reference proteome</keyword>
<dbReference type="EMBL" id="EQ973925">
    <property type="protein sequence ID" value="EEF38465.1"/>
    <property type="molecule type" value="Genomic_DNA"/>
</dbReference>
<accession>B9SD27</accession>
<sequence>MAETVVNLKPIEATPESFKEYGQVIEPSPDGDEFGPQDAQLDLTQGIPRKSNVIEPQSVLHYAPAGQAALLLEYYSSCECDSVPWIDHRWSLVSGFG</sequence>